<dbReference type="PIRSF" id="PIRSF005719">
    <property type="entry name" value="SMC"/>
    <property type="match status" value="1"/>
</dbReference>
<dbReference type="Proteomes" id="UP001217089">
    <property type="component" value="Unassembled WGS sequence"/>
</dbReference>
<dbReference type="InterPro" id="IPR010935">
    <property type="entry name" value="SMC_hinge"/>
</dbReference>
<dbReference type="Pfam" id="PF06470">
    <property type="entry name" value="SMC_hinge"/>
    <property type="match status" value="1"/>
</dbReference>
<keyword evidence="8" id="KW-0131">Cell cycle</keyword>
<organism evidence="12 13">
    <name type="scientific">Tegillarca granosa</name>
    <name type="common">Malaysian cockle</name>
    <name type="synonym">Anadara granosa</name>
    <dbReference type="NCBI Taxonomy" id="220873"/>
    <lineage>
        <taxon>Eukaryota</taxon>
        <taxon>Metazoa</taxon>
        <taxon>Spiralia</taxon>
        <taxon>Lophotrochozoa</taxon>
        <taxon>Mollusca</taxon>
        <taxon>Bivalvia</taxon>
        <taxon>Autobranchia</taxon>
        <taxon>Pteriomorphia</taxon>
        <taxon>Arcoida</taxon>
        <taxon>Arcoidea</taxon>
        <taxon>Arcidae</taxon>
        <taxon>Tegillarca</taxon>
    </lineage>
</organism>
<dbReference type="Pfam" id="PF02463">
    <property type="entry name" value="SMC_N"/>
    <property type="match status" value="1"/>
</dbReference>
<name>A0ABQ9FKP5_TEGGR</name>
<keyword evidence="4" id="KW-0132">Cell division</keyword>
<dbReference type="PANTHER" id="PTHR43977">
    <property type="entry name" value="STRUCTURAL MAINTENANCE OF CHROMOSOMES PROTEIN 3"/>
    <property type="match status" value="1"/>
</dbReference>
<dbReference type="CDD" id="cd03272">
    <property type="entry name" value="ABC_SMC3_euk"/>
    <property type="match status" value="1"/>
</dbReference>
<evidence type="ECO:0000256" key="4">
    <source>
        <dbReference type="ARBA" id="ARBA00022618"/>
    </source>
</evidence>
<evidence type="ECO:0000256" key="3">
    <source>
        <dbReference type="ARBA" id="ARBA00018690"/>
    </source>
</evidence>
<evidence type="ECO:0000259" key="11">
    <source>
        <dbReference type="SMART" id="SM00968"/>
    </source>
</evidence>
<evidence type="ECO:0000256" key="1">
    <source>
        <dbReference type="ARBA" id="ARBA00004123"/>
    </source>
</evidence>
<dbReference type="Gene3D" id="3.40.50.300">
    <property type="entry name" value="P-loop containing nucleotide triphosphate hydrolases"/>
    <property type="match status" value="2"/>
</dbReference>
<evidence type="ECO:0000313" key="12">
    <source>
        <dbReference type="EMBL" id="KAJ8317162.1"/>
    </source>
</evidence>
<feature type="domain" description="SMC hinge" evidence="11">
    <location>
        <begin position="467"/>
        <end position="580"/>
    </location>
</feature>
<dbReference type="EMBL" id="JARBDR010000246">
    <property type="protein sequence ID" value="KAJ8317162.1"/>
    <property type="molecule type" value="Genomic_DNA"/>
</dbReference>
<accession>A0ABQ9FKP5</accession>
<proteinExistence type="inferred from homology"/>
<evidence type="ECO:0000256" key="2">
    <source>
        <dbReference type="ARBA" id="ARBA00005917"/>
    </source>
</evidence>
<dbReference type="InterPro" id="IPR003395">
    <property type="entry name" value="RecF/RecN/SMC_N"/>
</dbReference>
<evidence type="ECO:0000256" key="6">
    <source>
        <dbReference type="ARBA" id="ARBA00023054"/>
    </source>
</evidence>
<dbReference type="SMART" id="SM00968">
    <property type="entry name" value="SMC_hinge"/>
    <property type="match status" value="1"/>
</dbReference>
<comment type="similarity">
    <text evidence="2">Belongs to the SMC family. SMC3 subfamily.</text>
</comment>
<dbReference type="SUPFAM" id="SSF52540">
    <property type="entry name" value="P-loop containing nucleoside triphosphate hydrolases"/>
    <property type="match status" value="2"/>
</dbReference>
<dbReference type="InterPro" id="IPR041741">
    <property type="entry name" value="SMC3_ABC_euk"/>
</dbReference>
<feature type="coiled-coil region" evidence="9">
    <location>
        <begin position="336"/>
        <end position="440"/>
    </location>
</feature>
<evidence type="ECO:0000256" key="9">
    <source>
        <dbReference type="SAM" id="Coils"/>
    </source>
</evidence>
<comment type="subcellular location">
    <subcellularLocation>
        <location evidence="1">Nucleus</location>
    </subcellularLocation>
</comment>
<feature type="compositionally biased region" description="Low complexity" evidence="10">
    <location>
        <begin position="187"/>
        <end position="200"/>
    </location>
</feature>
<dbReference type="InterPro" id="IPR024704">
    <property type="entry name" value="SMC"/>
</dbReference>
<evidence type="ECO:0000256" key="8">
    <source>
        <dbReference type="ARBA" id="ARBA00023306"/>
    </source>
</evidence>
<keyword evidence="6 9" id="KW-0175">Coiled coil</keyword>
<gene>
    <name evidence="12" type="ORF">KUTeg_005066</name>
</gene>
<dbReference type="InterPro" id="IPR027417">
    <property type="entry name" value="P-loop_NTPase"/>
</dbReference>
<keyword evidence="13" id="KW-1185">Reference proteome</keyword>
<dbReference type="InterPro" id="IPR036277">
    <property type="entry name" value="SMC_hinge_sf"/>
</dbReference>
<dbReference type="SUPFAM" id="SSF75553">
    <property type="entry name" value="Smc hinge domain"/>
    <property type="match status" value="1"/>
</dbReference>
<protein>
    <recommendedName>
        <fullName evidence="3">Structural maintenance of chromosomes protein 3</fullName>
    </recommendedName>
</protein>
<evidence type="ECO:0000256" key="10">
    <source>
        <dbReference type="SAM" id="MobiDB-lite"/>
    </source>
</evidence>
<reference evidence="12 13" key="1">
    <citation type="submission" date="2022-12" db="EMBL/GenBank/DDBJ databases">
        <title>Chromosome-level genome of Tegillarca granosa.</title>
        <authorList>
            <person name="Kim J."/>
        </authorList>
    </citation>
    <scope>NUCLEOTIDE SEQUENCE [LARGE SCALE GENOMIC DNA]</scope>
    <source>
        <strain evidence="12">Teg-2019</strain>
        <tissue evidence="12">Adductor muscle</tissue>
    </source>
</reference>
<dbReference type="Gene3D" id="3.30.70.1620">
    <property type="match status" value="1"/>
</dbReference>
<keyword evidence="7" id="KW-0539">Nucleus</keyword>
<feature type="coiled-coil region" evidence="9">
    <location>
        <begin position="619"/>
        <end position="779"/>
    </location>
</feature>
<feature type="region of interest" description="Disordered" evidence="10">
    <location>
        <begin position="180"/>
        <end position="200"/>
    </location>
</feature>
<sequence length="1078" mass="125432">MIVNTKTESPFGRNGSGKSNFFYAIQFVLSDEFSHLRPEQRQALLHEGTGPRVISAFVEIIFDNTDNRIPIDKDEVVLRRVIGSKKDQYFLDKKMVTKGDVMNLLESAGFSRSNPYYIVKQGKEKINDLLKYIEERLDTLESEKEELKEYQKWDKMRRSLEYTIHDHELRDTRKKLDELQEKRENSSLQSQKLRDQQQQAADKVKAINKDLRELKSRMQAIMDEKEQFVSENQDLTKKRAKIELNMKDIQDELEGNKTARKKQETELNKVIEKIAKTEAALEAIVPQYEAQNAKEESCTQQLSLAEQRRKELYAKQGRGNQFTSRDERDNWIKKELKSLNKAIKDKEDQIRRLREDLTNDDKRAEHLKVQIKEISGKTTQNKDIIDGNFKNFNEMKKEKDNLQNERNLLWRQENVLQQELQTTREELSKKEQALRSMTGKGVLNGIDSIQKVLQTFREQGKYPEIVEGYYGILIENFHSENTFFTCVEVTAGNRLFHHIVDNDKTGTRLLTEMNRLRLPGEVTFMPLNRLDSRDTQYPDTNDAIPMISKLKYEPKYSRAIKHVFGKTLICRSMEVATQIARTQNLDCITLDGDQVSRRGALTGGYYDTRRSRLDLQKGKLEMTKKLTAQEEEYKEHKTKLEGLESKINNLVSEMQKMETRNSKNKDTFDKMKADLRLMTEELQSIEKSKSPKLEGEKNKLENLLYNNLMKKRDRFTGDLQESSEEDKKEKLESLNNDLGSVDERVADLKNQAKALDNQLEKMNKEQKELQNNLEYWKGQEKEQQDKIADDGKELDKMTNKQSLLSKKKDECMKKIRELGSLPSDAFEKYQNLSLKQLFKKLETCNHELKKYSHVNKKALDQFVNFSDQKEKLMKRKDELDSAHKSILDLMFALDQRKYEAIQLTFKQVSKYFSEIFKKLVEKGHGVLVMKKGDAEQGDDEEGPQGAEVPLVEQFSGVGIKVSFTGNRAEMRDMQQLSGGQKSLVALTLIFAIQKCDPAPFYLFDEIDQALDAQHRKAVADMIDELADDAQFITTTFRPELLEHADKFYGVKFRNKVSHIECVSQEDAEDFVEDDQTHG</sequence>
<evidence type="ECO:0000256" key="5">
    <source>
        <dbReference type="ARBA" id="ARBA00022776"/>
    </source>
</evidence>
<evidence type="ECO:0000313" key="13">
    <source>
        <dbReference type="Proteomes" id="UP001217089"/>
    </source>
</evidence>
<keyword evidence="5" id="KW-0498">Mitosis</keyword>
<comment type="caution">
    <text evidence="12">The sequence shown here is derived from an EMBL/GenBank/DDBJ whole genome shotgun (WGS) entry which is preliminary data.</text>
</comment>
<evidence type="ECO:0000256" key="7">
    <source>
        <dbReference type="ARBA" id="ARBA00023242"/>
    </source>
</evidence>
<dbReference type="Gene3D" id="1.20.1060.20">
    <property type="match status" value="1"/>
</dbReference>